<dbReference type="GO" id="GO:0005737">
    <property type="term" value="C:cytoplasm"/>
    <property type="evidence" value="ECO:0007669"/>
    <property type="project" value="TreeGrafter"/>
</dbReference>
<dbReference type="PANTHER" id="PTHR43968:SF6">
    <property type="entry name" value="GLUTATHIONE S-TRANSFERASE OMEGA"/>
    <property type="match status" value="1"/>
</dbReference>
<feature type="domain" description="GST N-terminal" evidence="1">
    <location>
        <begin position="22"/>
        <end position="104"/>
    </location>
</feature>
<dbReference type="Gene3D" id="1.20.1050.10">
    <property type="match status" value="1"/>
</dbReference>
<proteinExistence type="predicted"/>
<evidence type="ECO:0000313" key="4">
    <source>
        <dbReference type="EMBL" id="CAE2212198.1"/>
    </source>
</evidence>
<dbReference type="InterPro" id="IPR050983">
    <property type="entry name" value="GST_Omega/HSP26"/>
</dbReference>
<evidence type="ECO:0008006" key="5">
    <source>
        <dbReference type="Google" id="ProtNLM"/>
    </source>
</evidence>
<dbReference type="InterPro" id="IPR036282">
    <property type="entry name" value="Glutathione-S-Trfase_C_sf"/>
</dbReference>
<evidence type="ECO:0000259" key="1">
    <source>
        <dbReference type="PROSITE" id="PS50404"/>
    </source>
</evidence>
<dbReference type="InterPro" id="IPR036249">
    <property type="entry name" value="Thioredoxin-like_sf"/>
</dbReference>
<dbReference type="PROSITE" id="PS50405">
    <property type="entry name" value="GST_CTER"/>
    <property type="match status" value="1"/>
</dbReference>
<dbReference type="SUPFAM" id="SSF52833">
    <property type="entry name" value="Thioredoxin-like"/>
    <property type="match status" value="1"/>
</dbReference>
<evidence type="ECO:0000259" key="2">
    <source>
        <dbReference type="PROSITE" id="PS50405"/>
    </source>
</evidence>
<dbReference type="PANTHER" id="PTHR43968">
    <property type="match status" value="1"/>
</dbReference>
<dbReference type="CDD" id="cd00570">
    <property type="entry name" value="GST_N_family"/>
    <property type="match status" value="1"/>
</dbReference>
<dbReference type="InterPro" id="IPR004045">
    <property type="entry name" value="Glutathione_S-Trfase_N"/>
</dbReference>
<protein>
    <recommendedName>
        <fullName evidence="5">Glutathione S-transferase</fullName>
    </recommendedName>
</protein>
<dbReference type="AlphaFoldDB" id="A0A6U1TWU6"/>
<sequence>MSEFSQNGGEGIVLDSAPNTSSGFWYFGARLCPFANRAWWSSFEKECDKDFKYVHIDLGDTKPAWYKEDVNPLGTVPMVYYEGKPVFESMLVANFFEELYPNQGTSLLPKDAAGRALVHFIYPRFQVGPFYGLLTEQDKTVQEEKKEKLREALKKFNDDLHQFVPNPSGPYLCGEFSLADVAVFPFIDRFVATLKHYRDFDLNISEYDRINAAWEAVKARPAFQKASCPPEFYIKAYDRYANPK</sequence>
<dbReference type="Gene3D" id="3.40.30.10">
    <property type="entry name" value="Glutaredoxin"/>
    <property type="match status" value="1"/>
</dbReference>
<name>A0A6U1TWU6_9EUKA</name>
<dbReference type="PROSITE" id="PS50404">
    <property type="entry name" value="GST_NTER"/>
    <property type="match status" value="1"/>
</dbReference>
<dbReference type="InterPro" id="IPR040079">
    <property type="entry name" value="Glutathione_S-Trfase"/>
</dbReference>
<dbReference type="SFLD" id="SFLDS00019">
    <property type="entry name" value="Glutathione_Transferase_(cytos"/>
    <property type="match status" value="1"/>
</dbReference>
<dbReference type="InterPro" id="IPR041695">
    <property type="entry name" value="GST_C_5"/>
</dbReference>
<gene>
    <name evidence="3" type="ORF">VSP0166_LOCUS5649</name>
    <name evidence="4" type="ORF">VSP0166_LOCUS5650</name>
</gene>
<accession>A0A6U1TWU6</accession>
<dbReference type="SUPFAM" id="SSF47616">
    <property type="entry name" value="GST C-terminal domain-like"/>
    <property type="match status" value="1"/>
</dbReference>
<feature type="domain" description="GST C-terminal" evidence="2">
    <location>
        <begin position="94"/>
        <end position="244"/>
    </location>
</feature>
<dbReference type="InterPro" id="IPR010987">
    <property type="entry name" value="Glutathione-S-Trfase_C-like"/>
</dbReference>
<evidence type="ECO:0000313" key="3">
    <source>
        <dbReference type="EMBL" id="CAE2212196.1"/>
    </source>
</evidence>
<dbReference type="EMBL" id="HBKP01007889">
    <property type="protein sequence ID" value="CAE2212198.1"/>
    <property type="molecule type" value="Transcribed_RNA"/>
</dbReference>
<dbReference type="SFLD" id="SFLDG00358">
    <property type="entry name" value="Main_(cytGST)"/>
    <property type="match status" value="1"/>
</dbReference>
<reference evidence="3" key="1">
    <citation type="submission" date="2021-01" db="EMBL/GenBank/DDBJ databases">
        <authorList>
            <person name="Corre E."/>
            <person name="Pelletier E."/>
            <person name="Niang G."/>
            <person name="Scheremetjew M."/>
            <person name="Finn R."/>
            <person name="Kale V."/>
            <person name="Holt S."/>
            <person name="Cochrane G."/>
            <person name="Meng A."/>
            <person name="Brown T."/>
            <person name="Cohen L."/>
        </authorList>
    </citation>
    <scope>NUCLEOTIDE SEQUENCE</scope>
    <source>
        <strain evidence="3">DIVA3 518/3/11/1/6</strain>
    </source>
</reference>
<organism evidence="3">
    <name type="scientific">Vannella robusta</name>
    <dbReference type="NCBI Taxonomy" id="1487602"/>
    <lineage>
        <taxon>Eukaryota</taxon>
        <taxon>Amoebozoa</taxon>
        <taxon>Discosea</taxon>
        <taxon>Flabellinia</taxon>
        <taxon>Vannellidae</taxon>
        <taxon>Vannella</taxon>
    </lineage>
</organism>
<dbReference type="Pfam" id="PF13409">
    <property type="entry name" value="GST_N_2"/>
    <property type="match status" value="1"/>
</dbReference>
<dbReference type="Pfam" id="PF16865">
    <property type="entry name" value="GST_C_5"/>
    <property type="match status" value="1"/>
</dbReference>
<dbReference type="EMBL" id="HBKP01007888">
    <property type="protein sequence ID" value="CAE2212196.1"/>
    <property type="molecule type" value="Transcribed_RNA"/>
</dbReference>